<comment type="caution">
    <text evidence="2">The sequence shown here is derived from an EMBL/GenBank/DDBJ whole genome shotgun (WGS) entry which is preliminary data.</text>
</comment>
<gene>
    <name evidence="2" type="ORF">E2L08_03405</name>
</gene>
<accession>A0A4V3BAP4</accession>
<dbReference type="Pfam" id="PF15887">
    <property type="entry name" value="Peptidase_Mx"/>
    <property type="match status" value="1"/>
</dbReference>
<feature type="domain" description="Zinc-ribbon" evidence="1">
    <location>
        <begin position="4"/>
        <end position="36"/>
    </location>
</feature>
<dbReference type="AlphaFoldDB" id="A0A4V3BAP4"/>
<protein>
    <recommendedName>
        <fullName evidence="1">Zinc-ribbon domain-containing protein</fullName>
    </recommendedName>
</protein>
<proteinExistence type="predicted"/>
<dbReference type="InterPro" id="IPR031321">
    <property type="entry name" value="UCP012641"/>
</dbReference>
<dbReference type="OrthoDB" id="256753at2"/>
<dbReference type="Proteomes" id="UP000295701">
    <property type="component" value="Unassembled WGS sequence"/>
</dbReference>
<evidence type="ECO:0000313" key="3">
    <source>
        <dbReference type="Proteomes" id="UP000295701"/>
    </source>
</evidence>
<evidence type="ECO:0000259" key="1">
    <source>
        <dbReference type="Pfam" id="PF10005"/>
    </source>
</evidence>
<dbReference type="InterPro" id="IPR011201">
    <property type="entry name" value="Zinc-ribbon_6_bact"/>
</dbReference>
<dbReference type="RefSeq" id="WP_133395703.1">
    <property type="nucleotide sequence ID" value="NZ_SNAA01000002.1"/>
</dbReference>
<reference evidence="2 3" key="1">
    <citation type="submission" date="2019-03" db="EMBL/GenBank/DDBJ databases">
        <title>Primorskyibacter sp. SS33 isolated from sediments.</title>
        <authorList>
            <person name="Xunke S."/>
        </authorList>
    </citation>
    <scope>NUCLEOTIDE SEQUENCE [LARGE SCALE GENOMIC DNA]</scope>
    <source>
        <strain evidence="2 3">SS33</strain>
    </source>
</reference>
<organism evidence="2 3">
    <name type="scientific">Palleronia sediminis</name>
    <dbReference type="NCBI Taxonomy" id="2547833"/>
    <lineage>
        <taxon>Bacteria</taxon>
        <taxon>Pseudomonadati</taxon>
        <taxon>Pseudomonadota</taxon>
        <taxon>Alphaproteobacteria</taxon>
        <taxon>Rhodobacterales</taxon>
        <taxon>Roseobacteraceae</taxon>
        <taxon>Palleronia</taxon>
    </lineage>
</organism>
<dbReference type="EMBL" id="SNAA01000002">
    <property type="protein sequence ID" value="TDL83699.1"/>
    <property type="molecule type" value="Genomic_DNA"/>
</dbReference>
<sequence>MQIFACPDCGGRLYFRNSVCGCGTAVMFDPETHSMRLADRPCANRARIGCNWAAAGGGGLCRSCAMTQVVPDLDAGDNLDLWAETERAKRWMLANLGRWGWFGARDPGPRPVFRLLSEQTARGAANVVMGHAAGVITINVAEAREPVRAERRADLGELYRTMLGHMRHEMAHFLFTRLSGEAGFAEGFRALFGDERDDYAAALARHYAAPRPAGPDHVTAYATAHPHEDWAETLAHLLHLTDLLDSAGAVGMSLPSADPSAAPDAYAEADTAALVSRAVAVAIAVNHVNRALDLPDLYPFVIGPGVGDKLAFIHRRLRRGG</sequence>
<dbReference type="Gene3D" id="3.40.390.70">
    <property type="match status" value="1"/>
</dbReference>
<dbReference type="Pfam" id="PF10005">
    <property type="entry name" value="Zn_ribbon_DZR_6"/>
    <property type="match status" value="1"/>
</dbReference>
<dbReference type="PIRSF" id="PIRSF012641">
    <property type="entry name" value="UCP012641"/>
    <property type="match status" value="1"/>
</dbReference>
<evidence type="ECO:0000313" key="2">
    <source>
        <dbReference type="EMBL" id="TDL83699.1"/>
    </source>
</evidence>
<keyword evidence="3" id="KW-1185">Reference proteome</keyword>
<name>A0A4V3BAP4_9RHOB</name>